<organism evidence="1 2">
    <name type="scientific">Metabacillus malikii</name>
    <dbReference type="NCBI Taxonomy" id="1504265"/>
    <lineage>
        <taxon>Bacteria</taxon>
        <taxon>Bacillati</taxon>
        <taxon>Bacillota</taxon>
        <taxon>Bacilli</taxon>
        <taxon>Bacillales</taxon>
        <taxon>Bacillaceae</taxon>
        <taxon>Metabacillus</taxon>
    </lineage>
</organism>
<proteinExistence type="predicted"/>
<name>A0ABT9ZFR5_9BACI</name>
<protein>
    <recommendedName>
        <fullName evidence="3">DUF3870 domain-containing protein</fullName>
    </recommendedName>
</protein>
<dbReference type="EMBL" id="JAUSUD010000006">
    <property type="protein sequence ID" value="MDQ0230403.1"/>
    <property type="molecule type" value="Genomic_DNA"/>
</dbReference>
<comment type="caution">
    <text evidence="1">The sequence shown here is derived from an EMBL/GenBank/DDBJ whole genome shotgun (WGS) entry which is preliminary data.</text>
</comment>
<keyword evidence="2" id="KW-1185">Reference proteome</keyword>
<reference evidence="1 2" key="1">
    <citation type="submission" date="2023-07" db="EMBL/GenBank/DDBJ databases">
        <title>Genomic Encyclopedia of Type Strains, Phase IV (KMG-IV): sequencing the most valuable type-strain genomes for metagenomic binning, comparative biology and taxonomic classification.</title>
        <authorList>
            <person name="Goeker M."/>
        </authorList>
    </citation>
    <scope>NUCLEOTIDE SEQUENCE [LARGE SCALE GENOMIC DNA]</scope>
    <source>
        <strain evidence="1 2">DSM 29005</strain>
    </source>
</reference>
<dbReference type="RefSeq" id="WP_307339640.1">
    <property type="nucleotide sequence ID" value="NZ_JAUSUD010000006.1"/>
</dbReference>
<sequence length="67" mass="7693">MLQSCELVFLPTEVGTIRLDIFHENSLFHVQAELDHLVTSAYDKVKVEAVKKAILLLTEEYQAYGRQ</sequence>
<gene>
    <name evidence="1" type="ORF">J2S19_001659</name>
</gene>
<evidence type="ECO:0000313" key="1">
    <source>
        <dbReference type="EMBL" id="MDQ0230403.1"/>
    </source>
</evidence>
<evidence type="ECO:0000313" key="2">
    <source>
        <dbReference type="Proteomes" id="UP001234495"/>
    </source>
</evidence>
<dbReference type="Proteomes" id="UP001234495">
    <property type="component" value="Unassembled WGS sequence"/>
</dbReference>
<evidence type="ECO:0008006" key="3">
    <source>
        <dbReference type="Google" id="ProtNLM"/>
    </source>
</evidence>
<accession>A0ABT9ZFR5</accession>